<name>A0A5S3XTU9_9GAMM</name>
<feature type="domain" description="Serine aminopeptidase S33" evidence="1">
    <location>
        <begin position="163"/>
        <end position="287"/>
    </location>
</feature>
<protein>
    <submittedName>
        <fullName evidence="3">Lysophospholipase</fullName>
    </submittedName>
</protein>
<dbReference type="AlphaFoldDB" id="A0A5S3XTU9"/>
<dbReference type="Pfam" id="PF12146">
    <property type="entry name" value="Hydrolase_4"/>
    <property type="match status" value="1"/>
</dbReference>
<reference evidence="3" key="3">
    <citation type="submission" date="2019-09" db="EMBL/GenBank/DDBJ databases">
        <title>Co-occurence of chitin degradation, pigmentation and bioactivity in marine Pseudoalteromonas.</title>
        <authorList>
            <person name="Sonnenschein E.C."/>
            <person name="Bech P.K."/>
        </authorList>
    </citation>
    <scope>NUCLEOTIDE SEQUENCE</scope>
    <source>
        <strain evidence="3">S2231</strain>
        <strain evidence="4">S2233</strain>
    </source>
</reference>
<reference evidence="4 5" key="1">
    <citation type="submission" date="2017-12" db="EMBL/GenBank/DDBJ databases">
        <authorList>
            <person name="Paulsen S."/>
            <person name="Gram L.K."/>
        </authorList>
    </citation>
    <scope>NUCLEOTIDE SEQUENCE [LARGE SCALE GENOMIC DNA]</scope>
    <source>
        <strain evidence="3 5">S2231</strain>
        <strain evidence="2 4">S2233</strain>
    </source>
</reference>
<evidence type="ECO:0000313" key="4">
    <source>
        <dbReference type="Proteomes" id="UP000305730"/>
    </source>
</evidence>
<proteinExistence type="predicted"/>
<evidence type="ECO:0000313" key="2">
    <source>
        <dbReference type="EMBL" id="TMP44359.1"/>
    </source>
</evidence>
<dbReference type="OrthoDB" id="8476759at2"/>
<dbReference type="Gene3D" id="3.40.50.1820">
    <property type="entry name" value="alpha/beta hydrolase"/>
    <property type="match status" value="1"/>
</dbReference>
<comment type="caution">
    <text evidence="3">The sequence shown here is derived from an EMBL/GenBank/DDBJ whole genome shotgun (WGS) entry which is preliminary data.</text>
</comment>
<evidence type="ECO:0000259" key="1">
    <source>
        <dbReference type="Pfam" id="PF12146"/>
    </source>
</evidence>
<dbReference type="Proteomes" id="UP000307706">
    <property type="component" value="Unassembled WGS sequence"/>
</dbReference>
<keyword evidence="4" id="KW-1185">Reference proteome</keyword>
<sequence length="485" mass="54304">MRESIWACYLRCGHGSRLYLNNLKGVVMNSLSRVMTFMGALLVSGGSLALPHKNVEDCASINQHVTKAEAVAEKGRYRQALTITDEFDFSTQGAFSEYIAHQRKKILAENPKAHLPCPITTPISDQLYGGRNLKVIDLIAPFQVEPRMQAKSNTEKKQDTRGVLLIHGLTDSPFIFHDLASSFLKQGITVRTLLLPGHGTAPSALVDVSHAQWRAATEYGVQSMLEDFDTVYLGGFSTGGALLIDYLNQQKISLAQEEQIKGLMLWSPASQAKANMAWAAQYVAWFKDYIDESTDIDFAKYESFPFNAAAQIYSLMQHIQPANLTYTPDIPLFVVASEVDQTIDTKSTLRVLEHWHNKGMRKTQHKDTLIYYADKAQQPVLPSSINVIKPELCTRGDYCDALIGIAHTALTNAPNNQHYGWQGVYRNCEHVFGTEYYRTCKTTQNAILGETTAQALQAYPAMQRLTFNPYFDHMVEALTRFIASK</sequence>
<gene>
    <name evidence="3" type="ORF">CWB96_06010</name>
    <name evidence="2" type="ORF">CWB97_06655</name>
</gene>
<dbReference type="EMBL" id="PNCL01000022">
    <property type="protein sequence ID" value="TMP60746.1"/>
    <property type="molecule type" value="Genomic_DNA"/>
</dbReference>
<accession>A0A5S3XTU9</accession>
<reference evidence="5" key="2">
    <citation type="submission" date="2019-06" db="EMBL/GenBank/DDBJ databases">
        <title>Co-occurence of chitin degradation, pigmentation and bioactivity in marine Pseudoalteromonas.</title>
        <authorList>
            <person name="Sonnenschein E.C."/>
            <person name="Bech P.K."/>
        </authorList>
    </citation>
    <scope>NUCLEOTIDE SEQUENCE [LARGE SCALE GENOMIC DNA]</scope>
    <source>
        <strain evidence="5">S2231</strain>
        <strain evidence="2">S2233</strain>
    </source>
</reference>
<dbReference type="SUPFAM" id="SSF53474">
    <property type="entry name" value="alpha/beta-Hydrolases"/>
    <property type="match status" value="1"/>
</dbReference>
<evidence type="ECO:0000313" key="3">
    <source>
        <dbReference type="EMBL" id="TMP60746.1"/>
    </source>
</evidence>
<evidence type="ECO:0000313" key="5">
    <source>
        <dbReference type="Proteomes" id="UP000307706"/>
    </source>
</evidence>
<organism evidence="3 5">
    <name type="scientific">Pseudoalteromonas citrea</name>
    <dbReference type="NCBI Taxonomy" id="43655"/>
    <lineage>
        <taxon>Bacteria</taxon>
        <taxon>Pseudomonadati</taxon>
        <taxon>Pseudomonadota</taxon>
        <taxon>Gammaproteobacteria</taxon>
        <taxon>Alteromonadales</taxon>
        <taxon>Pseudoalteromonadaceae</taxon>
        <taxon>Pseudoalteromonas</taxon>
    </lineage>
</organism>
<dbReference type="InterPro" id="IPR029058">
    <property type="entry name" value="AB_hydrolase_fold"/>
</dbReference>
<dbReference type="Proteomes" id="UP000305730">
    <property type="component" value="Unassembled WGS sequence"/>
</dbReference>
<dbReference type="EMBL" id="PNCK01000022">
    <property type="protein sequence ID" value="TMP44359.1"/>
    <property type="molecule type" value="Genomic_DNA"/>
</dbReference>
<dbReference type="InterPro" id="IPR022742">
    <property type="entry name" value="Hydrolase_4"/>
</dbReference>